<comment type="caution">
    <text evidence="1">The sequence shown here is derived from an EMBL/GenBank/DDBJ whole genome shotgun (WGS) entry which is preliminary data.</text>
</comment>
<evidence type="ECO:0000313" key="1">
    <source>
        <dbReference type="EMBL" id="KAA3480025.1"/>
    </source>
</evidence>
<evidence type="ECO:0008006" key="3">
    <source>
        <dbReference type="Google" id="ProtNLM"/>
    </source>
</evidence>
<dbReference type="AlphaFoldDB" id="A0A5B6WG42"/>
<name>A0A5B6WG42_9ROSI</name>
<gene>
    <name evidence="1" type="ORF">EPI10_020488</name>
</gene>
<sequence length="88" mass="10563">MKESFGEEVKNIWETSSENLLQKLDNLKEGLKRWAGMSRINRIRRKEFLTARLLELTGAERDDINLAEMIDAKIQMNFEIEKDERYWE</sequence>
<reference evidence="1" key="1">
    <citation type="submission" date="2019-08" db="EMBL/GenBank/DDBJ databases">
        <authorList>
            <person name="Liu F."/>
        </authorList>
    </citation>
    <scope>NUCLEOTIDE SEQUENCE [LARGE SCALE GENOMIC DNA]</scope>
    <source>
        <strain evidence="1">PA1801</strain>
        <tissue evidence="1">Leaf</tissue>
    </source>
</reference>
<keyword evidence="2" id="KW-1185">Reference proteome</keyword>
<organism evidence="1 2">
    <name type="scientific">Gossypium australe</name>
    <dbReference type="NCBI Taxonomy" id="47621"/>
    <lineage>
        <taxon>Eukaryota</taxon>
        <taxon>Viridiplantae</taxon>
        <taxon>Streptophyta</taxon>
        <taxon>Embryophyta</taxon>
        <taxon>Tracheophyta</taxon>
        <taxon>Spermatophyta</taxon>
        <taxon>Magnoliopsida</taxon>
        <taxon>eudicotyledons</taxon>
        <taxon>Gunneridae</taxon>
        <taxon>Pentapetalae</taxon>
        <taxon>rosids</taxon>
        <taxon>malvids</taxon>
        <taxon>Malvales</taxon>
        <taxon>Malvaceae</taxon>
        <taxon>Malvoideae</taxon>
        <taxon>Gossypium</taxon>
    </lineage>
</organism>
<evidence type="ECO:0000313" key="2">
    <source>
        <dbReference type="Proteomes" id="UP000325315"/>
    </source>
</evidence>
<proteinExistence type="predicted"/>
<accession>A0A5B6WG42</accession>
<protein>
    <recommendedName>
        <fullName evidence="3">Reverse transcriptase</fullName>
    </recommendedName>
</protein>
<dbReference type="Proteomes" id="UP000325315">
    <property type="component" value="Unassembled WGS sequence"/>
</dbReference>
<dbReference type="OrthoDB" id="1751786at2759"/>
<dbReference type="EMBL" id="SMMG02000003">
    <property type="protein sequence ID" value="KAA3480025.1"/>
    <property type="molecule type" value="Genomic_DNA"/>
</dbReference>